<evidence type="ECO:0000256" key="2">
    <source>
        <dbReference type="ARBA" id="ARBA00023002"/>
    </source>
</evidence>
<dbReference type="Pfam" id="PF13561">
    <property type="entry name" value="adh_short_C2"/>
    <property type="match status" value="1"/>
</dbReference>
<dbReference type="NCBIfam" id="NF005559">
    <property type="entry name" value="PRK07231.1"/>
    <property type="match status" value="1"/>
</dbReference>
<reference evidence="4 5" key="1">
    <citation type="submission" date="2019-07" db="EMBL/GenBank/DDBJ databases">
        <title>Whole genome shotgun sequence of Cellulomonas xylanilytica NBRC 101102.</title>
        <authorList>
            <person name="Hosoyama A."/>
            <person name="Uohara A."/>
            <person name="Ohji S."/>
            <person name="Ichikawa N."/>
        </authorList>
    </citation>
    <scope>NUCLEOTIDE SEQUENCE [LARGE SCALE GENOMIC DNA]</scope>
    <source>
        <strain evidence="4 5">NBRC 101102</strain>
    </source>
</reference>
<organism evidence="4 5">
    <name type="scientific">Cellulomonas xylanilytica</name>
    <dbReference type="NCBI Taxonomy" id="233583"/>
    <lineage>
        <taxon>Bacteria</taxon>
        <taxon>Bacillati</taxon>
        <taxon>Actinomycetota</taxon>
        <taxon>Actinomycetes</taxon>
        <taxon>Micrococcales</taxon>
        <taxon>Cellulomonadaceae</taxon>
        <taxon>Cellulomonas</taxon>
    </lineage>
</organism>
<keyword evidence="5" id="KW-1185">Reference proteome</keyword>
<feature type="compositionally biased region" description="Basic and acidic residues" evidence="3">
    <location>
        <begin position="34"/>
        <end position="47"/>
    </location>
</feature>
<dbReference type="PRINTS" id="PR00080">
    <property type="entry name" value="SDRFAMILY"/>
</dbReference>
<dbReference type="AlphaFoldDB" id="A0A510VAC3"/>
<dbReference type="CDD" id="cd05355">
    <property type="entry name" value="SDR_c1"/>
    <property type="match status" value="1"/>
</dbReference>
<dbReference type="InterPro" id="IPR020904">
    <property type="entry name" value="Sc_DH/Rdtase_CS"/>
</dbReference>
<dbReference type="Gene3D" id="3.40.50.720">
    <property type="entry name" value="NAD(P)-binding Rossmann-like Domain"/>
    <property type="match status" value="1"/>
</dbReference>
<dbReference type="InterPro" id="IPR036291">
    <property type="entry name" value="NAD(P)-bd_dom_sf"/>
</dbReference>
<sequence>MSDQTTPQDPRTQHPDADAQTAEQIPHPGLTDQMSHEPDHGEQSYRGAERLQDKRAIITGADSGIGRAVALAFAREGADVVISYLPEEEEDAQETVRLVESAGRKAVTVPGDIREEQHCQAIVDTAVKELGGIDILVNNAAYQMAQEDGLLGISTEQLDRVLKTNIYAMFWLTKAAVPHMEPGSSIINTSSIQATQPSPQLLDYATSKAGILNFTRGLAQQLGEKGIRVNAVCPGPIWTPLIPATMDEEKVDQFGSETPLGRAGQPAELAPAYVYLASQESSYVTGDRIAVTGGRLL</sequence>
<dbReference type="SUPFAM" id="SSF51735">
    <property type="entry name" value="NAD(P)-binding Rossmann-fold domains"/>
    <property type="match status" value="1"/>
</dbReference>
<dbReference type="OrthoDB" id="9809287at2"/>
<dbReference type="PANTHER" id="PTHR48107">
    <property type="entry name" value="NADPH-DEPENDENT ALDEHYDE REDUCTASE-LIKE PROTEIN, CHLOROPLASTIC-RELATED"/>
    <property type="match status" value="1"/>
</dbReference>
<protein>
    <submittedName>
        <fullName evidence="4">NAD(P)-dependent oxidoreductase</fullName>
    </submittedName>
</protein>
<dbReference type="PANTHER" id="PTHR48107:SF16">
    <property type="entry name" value="NADPH-DEPENDENT ALDEHYDE REDUCTASE 1, CHLOROPLASTIC"/>
    <property type="match status" value="1"/>
</dbReference>
<dbReference type="InterPro" id="IPR002347">
    <property type="entry name" value="SDR_fam"/>
</dbReference>
<dbReference type="PRINTS" id="PR00081">
    <property type="entry name" value="GDHRDH"/>
</dbReference>
<dbReference type="EMBL" id="BJUB01000012">
    <property type="protein sequence ID" value="GEK22931.1"/>
    <property type="molecule type" value="Genomic_DNA"/>
</dbReference>
<dbReference type="GO" id="GO:0016614">
    <property type="term" value="F:oxidoreductase activity, acting on CH-OH group of donors"/>
    <property type="evidence" value="ECO:0007669"/>
    <property type="project" value="UniProtKB-ARBA"/>
</dbReference>
<feature type="region of interest" description="Disordered" evidence="3">
    <location>
        <begin position="1"/>
        <end position="47"/>
    </location>
</feature>
<evidence type="ECO:0000313" key="4">
    <source>
        <dbReference type="EMBL" id="GEK22931.1"/>
    </source>
</evidence>
<proteinExistence type="inferred from homology"/>
<evidence type="ECO:0000256" key="3">
    <source>
        <dbReference type="SAM" id="MobiDB-lite"/>
    </source>
</evidence>
<dbReference type="PROSITE" id="PS00061">
    <property type="entry name" value="ADH_SHORT"/>
    <property type="match status" value="1"/>
</dbReference>
<evidence type="ECO:0000256" key="1">
    <source>
        <dbReference type="ARBA" id="ARBA00006484"/>
    </source>
</evidence>
<comment type="similarity">
    <text evidence="1">Belongs to the short-chain dehydrogenases/reductases (SDR) family.</text>
</comment>
<name>A0A510VAC3_9CELL</name>
<comment type="caution">
    <text evidence="4">The sequence shown here is derived from an EMBL/GenBank/DDBJ whole genome shotgun (WGS) entry which is preliminary data.</text>
</comment>
<evidence type="ECO:0000313" key="5">
    <source>
        <dbReference type="Proteomes" id="UP000321118"/>
    </source>
</evidence>
<dbReference type="FunFam" id="3.40.50.720:FF:000097">
    <property type="entry name" value="SDR family oxidoreductase"/>
    <property type="match status" value="1"/>
</dbReference>
<dbReference type="Proteomes" id="UP000321118">
    <property type="component" value="Unassembled WGS sequence"/>
</dbReference>
<keyword evidence="2" id="KW-0560">Oxidoreductase</keyword>
<feature type="compositionally biased region" description="Polar residues" evidence="3">
    <location>
        <begin position="1"/>
        <end position="10"/>
    </location>
</feature>
<gene>
    <name evidence="4" type="ORF">CXY01_34510</name>
</gene>
<dbReference type="RefSeq" id="WP_146929825.1">
    <property type="nucleotide sequence ID" value="NZ_BJUB01000012.1"/>
</dbReference>
<accession>A0A510VAC3</accession>